<organism evidence="1 2">
    <name type="scientific">Methylobacterium mesophilicum SR1.6/6</name>
    <dbReference type="NCBI Taxonomy" id="908290"/>
    <lineage>
        <taxon>Bacteria</taxon>
        <taxon>Pseudomonadati</taxon>
        <taxon>Pseudomonadota</taxon>
        <taxon>Alphaproteobacteria</taxon>
        <taxon>Hyphomicrobiales</taxon>
        <taxon>Methylobacteriaceae</taxon>
        <taxon>Methylobacterium</taxon>
    </lineage>
</organism>
<accession>A0A6B9FGE4</accession>
<proteinExistence type="predicted"/>
<dbReference type="KEGG" id="mmes:MMSR116_08190"/>
<dbReference type="AlphaFoldDB" id="A0A6B9FGE4"/>
<sequence>MPNYAFNRLTLTGPADEVARFVRECVRIREDQPNDPPSLDLNAIVPMPSEILESRHTPAVVMPETGSAVASLPDWLVWRSFNWGTKWNTCAFYGGMISDTIYDCQFDTAWACPEPALSALAARYPRLRGTVVAHDESSDWSVIAVFRDGRYLTATGGFDPRFAYFAYAGHNLDRVGVLSAKALIYITDDPELFRSPRSSGLSTASTDTLDPLWTRRELAIEEFGRLVGGNLQRRLQFERIVFDLHNHIDDRHRTKMAEVAEYSHHFAADIRFLINHQHTQTPIDIKLMTILSTIIRKACMYGHDDKLDEDHLLLIEEEIFDAFTRDDLNGWAAVTTCRLGVTIDRRRDDTLRESFLSHTERLHNDIIDHLRDEHVSDY</sequence>
<dbReference type="Proteomes" id="UP000012488">
    <property type="component" value="Chromosome"/>
</dbReference>
<dbReference type="RefSeq" id="WP_010685691.1">
    <property type="nucleotide sequence ID" value="NZ_CP043538.1"/>
</dbReference>
<gene>
    <name evidence="1" type="ORF">MMSR116_08190</name>
</gene>
<reference evidence="1 2" key="2">
    <citation type="journal article" date="2013" name="Genome Announc.">
        <title>Draft Genome Sequence of Methylobacterium mesophilicum Strain SR1.6/6, Isolated from Citrus sinensis.</title>
        <authorList>
            <person name="Marinho Almeida D."/>
            <person name="Dini-Andreote F."/>
            <person name="Camargo Neves A.A."/>
            <person name="Juca Ramos R.T."/>
            <person name="Andreote F.D."/>
            <person name="Carneiro A.R."/>
            <person name="Oliveira de Souza Lima A."/>
            <person name="Caracciolo Gomes de Sa P.H."/>
            <person name="Ribeiro Barbosa M.S."/>
            <person name="Araujo W.L."/>
            <person name="Silva A."/>
        </authorList>
    </citation>
    <scope>NUCLEOTIDE SEQUENCE [LARGE SCALE GENOMIC DNA]</scope>
    <source>
        <strain evidence="1 2">SR1.6/6</strain>
    </source>
</reference>
<reference evidence="1 2" key="1">
    <citation type="journal article" date="2012" name="Genet. Mol. Biol.">
        <title>Analysis of 16S rRNA and mxaF genes revealing insights into Methylobacterium niche-specific plant association.</title>
        <authorList>
            <person name="Dourado M.N."/>
            <person name="Andreote F.D."/>
            <person name="Dini-Andreote F."/>
            <person name="Conti R."/>
            <person name="Araujo J.M."/>
            <person name="Araujo W.L."/>
        </authorList>
    </citation>
    <scope>NUCLEOTIDE SEQUENCE [LARGE SCALE GENOMIC DNA]</scope>
    <source>
        <strain evidence="1 2">SR1.6/6</strain>
    </source>
</reference>
<evidence type="ECO:0000313" key="2">
    <source>
        <dbReference type="Proteomes" id="UP000012488"/>
    </source>
</evidence>
<dbReference type="OrthoDB" id="7998277at2"/>
<evidence type="ECO:0000313" key="1">
    <source>
        <dbReference type="EMBL" id="QGY01861.1"/>
    </source>
</evidence>
<dbReference type="EMBL" id="CP043538">
    <property type="protein sequence ID" value="QGY01861.1"/>
    <property type="molecule type" value="Genomic_DNA"/>
</dbReference>
<name>A0A6B9FGE4_9HYPH</name>
<protein>
    <submittedName>
        <fullName evidence="1">Uncharacterized protein</fullName>
    </submittedName>
</protein>